<organism evidence="2 3">
    <name type="scientific">Lupinus luteus</name>
    <name type="common">European yellow lupine</name>
    <dbReference type="NCBI Taxonomy" id="3873"/>
    <lineage>
        <taxon>Eukaryota</taxon>
        <taxon>Viridiplantae</taxon>
        <taxon>Streptophyta</taxon>
        <taxon>Embryophyta</taxon>
        <taxon>Tracheophyta</taxon>
        <taxon>Spermatophyta</taxon>
        <taxon>Magnoliopsida</taxon>
        <taxon>eudicotyledons</taxon>
        <taxon>Gunneridae</taxon>
        <taxon>Pentapetalae</taxon>
        <taxon>rosids</taxon>
        <taxon>fabids</taxon>
        <taxon>Fabales</taxon>
        <taxon>Fabaceae</taxon>
        <taxon>Papilionoideae</taxon>
        <taxon>50 kb inversion clade</taxon>
        <taxon>genistoids sensu lato</taxon>
        <taxon>core genistoids</taxon>
        <taxon>Genisteae</taxon>
        <taxon>Lupinus</taxon>
    </lineage>
</organism>
<evidence type="ECO:0000313" key="2">
    <source>
        <dbReference type="EMBL" id="CAL0333859.1"/>
    </source>
</evidence>
<evidence type="ECO:0000313" key="3">
    <source>
        <dbReference type="Proteomes" id="UP001497480"/>
    </source>
</evidence>
<comment type="caution">
    <text evidence="2">The sequence shown here is derived from an EMBL/GenBank/DDBJ whole genome shotgun (WGS) entry which is preliminary data.</text>
</comment>
<dbReference type="AlphaFoldDB" id="A0AAV1YIQ1"/>
<accession>A0AAV1YIQ1</accession>
<sequence>MKKRKTVLPFKTPLSAKPNSTPPHHLLATVKLAFSRRDPPLESHHHTTLLKRFAFKISSSEMLHTHI</sequence>
<proteinExistence type="predicted"/>
<dbReference type="Proteomes" id="UP001497480">
    <property type="component" value="Unassembled WGS sequence"/>
</dbReference>
<dbReference type="EMBL" id="CAXHTB010000025">
    <property type="protein sequence ID" value="CAL0333859.1"/>
    <property type="molecule type" value="Genomic_DNA"/>
</dbReference>
<keyword evidence="3" id="KW-1185">Reference proteome</keyword>
<name>A0AAV1YIQ1_LUPLU</name>
<feature type="region of interest" description="Disordered" evidence="1">
    <location>
        <begin position="1"/>
        <end position="22"/>
    </location>
</feature>
<evidence type="ECO:0000256" key="1">
    <source>
        <dbReference type="SAM" id="MobiDB-lite"/>
    </source>
</evidence>
<gene>
    <name evidence="2" type="ORF">LLUT_LOCUS34919</name>
</gene>
<reference evidence="2 3" key="1">
    <citation type="submission" date="2024-03" db="EMBL/GenBank/DDBJ databases">
        <authorList>
            <person name="Martinez-Hernandez J."/>
        </authorList>
    </citation>
    <scope>NUCLEOTIDE SEQUENCE [LARGE SCALE GENOMIC DNA]</scope>
</reference>
<protein>
    <submittedName>
        <fullName evidence="2">Uncharacterized protein</fullName>
    </submittedName>
</protein>